<protein>
    <submittedName>
        <fullName evidence="3">Beta-ketoacyl-[acyl-carrier-protein] synthase family protein</fullName>
    </submittedName>
</protein>
<dbReference type="GO" id="GO:0016746">
    <property type="term" value="F:acyltransferase activity"/>
    <property type="evidence" value="ECO:0007669"/>
    <property type="project" value="InterPro"/>
</dbReference>
<dbReference type="Proteomes" id="UP000469346">
    <property type="component" value="Unassembled WGS sequence"/>
</dbReference>
<evidence type="ECO:0000313" key="4">
    <source>
        <dbReference type="Proteomes" id="UP000469346"/>
    </source>
</evidence>
<dbReference type="Gene3D" id="3.40.47.10">
    <property type="match status" value="1"/>
</dbReference>
<feature type="non-terminal residue" evidence="3">
    <location>
        <position position="83"/>
    </location>
</feature>
<feature type="non-terminal residue" evidence="3">
    <location>
        <position position="1"/>
    </location>
</feature>
<evidence type="ECO:0000313" key="3">
    <source>
        <dbReference type="EMBL" id="NDY43744.1"/>
    </source>
</evidence>
<feature type="domain" description="Beta-ketoacyl synthase C-terminal" evidence="2">
    <location>
        <begin position="40"/>
        <end position="82"/>
    </location>
</feature>
<accession>A0A6N9TVK2</accession>
<sequence>GGGGGRGPGVGGDRAPGARPGAPGLRLGLRVRRQRPRVLHHAVAATLRAALDSAGLGPADVDYVNAHGTGTPLNDAAEARGIA</sequence>
<name>A0A6N9TVK2_DISTH</name>
<dbReference type="Pfam" id="PF02801">
    <property type="entry name" value="Ketoacyl-synt_C"/>
    <property type="match status" value="1"/>
</dbReference>
<reference evidence="3 4" key="1">
    <citation type="submission" date="2020-02" db="EMBL/GenBank/DDBJ databases">
        <title>Comparative genomics of sulfur disproportionating microorganisms.</title>
        <authorList>
            <person name="Ward L.M."/>
            <person name="Bertran E."/>
            <person name="Johnston D.T."/>
        </authorList>
    </citation>
    <scope>NUCLEOTIDE SEQUENCE [LARGE SCALE GENOMIC DNA]</scope>
    <source>
        <strain evidence="3 4">DSM 100025</strain>
    </source>
</reference>
<dbReference type="InterPro" id="IPR016039">
    <property type="entry name" value="Thiolase-like"/>
</dbReference>
<comment type="caution">
    <text evidence="3">The sequence shown here is derived from an EMBL/GenBank/DDBJ whole genome shotgun (WGS) entry which is preliminary data.</text>
</comment>
<keyword evidence="4" id="KW-1185">Reference proteome</keyword>
<gene>
    <name evidence="3" type="ORF">G3N55_12980</name>
</gene>
<dbReference type="EMBL" id="JAAGRR010000361">
    <property type="protein sequence ID" value="NDY43744.1"/>
    <property type="molecule type" value="Genomic_DNA"/>
</dbReference>
<feature type="region of interest" description="Disordered" evidence="1">
    <location>
        <begin position="1"/>
        <end position="25"/>
    </location>
</feature>
<dbReference type="SUPFAM" id="SSF53901">
    <property type="entry name" value="Thiolase-like"/>
    <property type="match status" value="1"/>
</dbReference>
<feature type="compositionally biased region" description="Gly residues" evidence="1">
    <location>
        <begin position="1"/>
        <end position="14"/>
    </location>
</feature>
<organism evidence="3 4">
    <name type="scientific">Dissulfurirhabdus thermomarina</name>
    <dbReference type="NCBI Taxonomy" id="1765737"/>
    <lineage>
        <taxon>Bacteria</taxon>
        <taxon>Deltaproteobacteria</taxon>
        <taxon>Dissulfurirhabdaceae</taxon>
        <taxon>Dissulfurirhabdus</taxon>
    </lineage>
</organism>
<dbReference type="AlphaFoldDB" id="A0A6N9TVK2"/>
<dbReference type="InterPro" id="IPR014031">
    <property type="entry name" value="Ketoacyl_synth_C"/>
</dbReference>
<proteinExistence type="predicted"/>
<evidence type="ECO:0000256" key="1">
    <source>
        <dbReference type="SAM" id="MobiDB-lite"/>
    </source>
</evidence>
<feature type="compositionally biased region" description="Low complexity" evidence="1">
    <location>
        <begin position="15"/>
        <end position="25"/>
    </location>
</feature>
<evidence type="ECO:0000259" key="2">
    <source>
        <dbReference type="Pfam" id="PF02801"/>
    </source>
</evidence>